<dbReference type="eggNOG" id="COG0654">
    <property type="taxonomic scope" value="Bacteria"/>
</dbReference>
<dbReference type="InterPro" id="IPR036188">
    <property type="entry name" value="FAD/NAD-bd_sf"/>
</dbReference>
<evidence type="ECO:0000313" key="4">
    <source>
        <dbReference type="EMBL" id="BAG42733.1"/>
    </source>
</evidence>
<dbReference type="STRING" id="395019.BMULJ_00773"/>
<dbReference type="Gene3D" id="3.30.9.10">
    <property type="entry name" value="D-Amino Acid Oxidase, subunit A, domain 2"/>
    <property type="match status" value="1"/>
</dbReference>
<dbReference type="HOGENOM" id="CLU_009665_14_0_4"/>
<evidence type="ECO:0000313" key="5">
    <source>
        <dbReference type="Proteomes" id="UP000008815"/>
    </source>
</evidence>
<organism evidence="4 5">
    <name type="scientific">Burkholderia multivorans (strain ATCC 17616 / 249)</name>
    <dbReference type="NCBI Taxonomy" id="395019"/>
    <lineage>
        <taxon>Bacteria</taxon>
        <taxon>Pseudomonadati</taxon>
        <taxon>Pseudomonadota</taxon>
        <taxon>Betaproteobacteria</taxon>
        <taxon>Burkholderiales</taxon>
        <taxon>Burkholderiaceae</taxon>
        <taxon>Burkholderia</taxon>
        <taxon>Burkholderia cepacia complex</taxon>
    </lineage>
</organism>
<dbReference type="PANTHER" id="PTHR43004">
    <property type="entry name" value="TRK SYSTEM POTASSIUM UPTAKE PROTEIN"/>
    <property type="match status" value="1"/>
</dbReference>
<dbReference type="Pfam" id="PF21274">
    <property type="entry name" value="Rng_hyd_C"/>
    <property type="match status" value="1"/>
</dbReference>
<dbReference type="KEGG" id="bmj:BMULJ_00773"/>
<dbReference type="EMBL" id="AP009385">
    <property type="protein sequence ID" value="BAG42733.1"/>
    <property type="molecule type" value="Genomic_DNA"/>
</dbReference>
<evidence type="ECO:0000256" key="1">
    <source>
        <dbReference type="ARBA" id="ARBA00022630"/>
    </source>
</evidence>
<dbReference type="Pfam" id="PF01494">
    <property type="entry name" value="FAD_binding_3"/>
    <property type="match status" value="1"/>
</dbReference>
<dbReference type="Gene3D" id="3.40.30.120">
    <property type="match status" value="1"/>
</dbReference>
<dbReference type="KEGG" id="bmu:Bmul_2460"/>
<dbReference type="AlphaFoldDB" id="A0A0H3KCN8"/>
<dbReference type="SUPFAM" id="SSF51905">
    <property type="entry name" value="FAD/NAD(P)-binding domain"/>
    <property type="match status" value="1"/>
</dbReference>
<dbReference type="PRINTS" id="PR00420">
    <property type="entry name" value="RNGMNOXGNASE"/>
</dbReference>
<keyword evidence="5" id="KW-1185">Reference proteome</keyword>
<protein>
    <submittedName>
        <fullName evidence="4">2,4-dichlorophenol hydroxylase</fullName>
        <ecNumber evidence="4">1.14.13.-</ecNumber>
    </submittedName>
</protein>
<dbReference type="Gene3D" id="3.50.50.60">
    <property type="entry name" value="FAD/NAD(P)-binding domain"/>
    <property type="match status" value="1"/>
</dbReference>
<reference evidence="4 5" key="1">
    <citation type="submission" date="2007-04" db="EMBL/GenBank/DDBJ databases">
        <title>Complete genome sequence of Burkholderia multivorans ATCC 17616.</title>
        <authorList>
            <person name="Ohtsubo Y."/>
            <person name="Yamashita A."/>
            <person name="Kurokawa K."/>
            <person name="Takami H."/>
            <person name="Yuhara S."/>
            <person name="Nishiyama E."/>
            <person name="Endo R."/>
            <person name="Miyazaki R."/>
            <person name="Ono A."/>
            <person name="Yano K."/>
            <person name="Ito M."/>
            <person name="Sota M."/>
            <person name="Yuji N."/>
            <person name="Hattori M."/>
            <person name="Tsuda M."/>
        </authorList>
    </citation>
    <scope>NUCLEOTIDE SEQUENCE [LARGE SCALE GENOMIC DNA]</scope>
    <source>
        <strain evidence="5">ATCC 17616 / 249</strain>
    </source>
</reference>
<dbReference type="PANTHER" id="PTHR43004:SF8">
    <property type="entry name" value="FAD-BINDING DOMAIN-CONTAINING PROTEIN-RELATED"/>
    <property type="match status" value="1"/>
</dbReference>
<accession>A0A0H3KCN8</accession>
<proteinExistence type="predicted"/>
<dbReference type="GO" id="GO:0016709">
    <property type="term" value="F:oxidoreductase activity, acting on paired donors, with incorporation or reduction of molecular oxygen, NAD(P)H as one donor, and incorporation of one atom of oxygen"/>
    <property type="evidence" value="ECO:0007669"/>
    <property type="project" value="UniProtKB-ARBA"/>
</dbReference>
<keyword evidence="2" id="KW-0274">FAD</keyword>
<keyword evidence="4" id="KW-0560">Oxidoreductase</keyword>
<dbReference type="Proteomes" id="UP000008815">
    <property type="component" value="Chromosome 1"/>
</dbReference>
<evidence type="ECO:0000256" key="2">
    <source>
        <dbReference type="ARBA" id="ARBA00022827"/>
    </source>
</evidence>
<dbReference type="InterPro" id="IPR002938">
    <property type="entry name" value="FAD-bd"/>
</dbReference>
<name>A0A0H3KCN8_BURM1</name>
<gene>
    <name evidence="4" type="ordered locus">BMULJ_00773</name>
</gene>
<dbReference type="EC" id="1.14.13.-" evidence="4"/>
<sequence length="595" mass="65185">METLNRMKTSVLIVGAGPAGLTASAILARNGIDALTICRYSGTANSPRAHITNQRTMEVFRDMGIEERMVALSTPNRLMGNTTWMTSFTGIELARLPSWGTGIDRRTDYERASPSAMCNLPQHILEPALLDAARAAGARVRFDTVLVAIRQTKDAVYATLLDRLTGAKYEVESEYVIGADGANSLVASELGFEMEGHRGVAEQVNCWVEVDLSKYVSHRPSSLYVIAQPGNNFWIGSGVWICVKPWSEWVLLFAFRSADGTPDLSEQAVVEYARSTIGDPDIDVKVKSVSTWAINHMFAKEMRKGRAFIAGDAAHRHPPANGLGSNTSIQDSFNLAWKLAMVLKGQASDALLDSYSAERQPVARQVVERANKSVELMQPMSAAFGFSHGQSIEAGWASIAELRGDSPRGRERRKQLARALKGLQHHFNAHGVELGQHYTSSAIVDDGTPEFTPERDPELYVTPTTRPGAHVPHAWVEQGQKLVSTLDLVGKNGFTVVTGIGGQRWCEAAERLAVEFGMPVRHVAIGPGLDAEDIYGQWSALREIEENGCLLVRPDMHVAFRAMAMSDRPFEDLLAAMEHIVGRRLISLQPFASHA</sequence>
<dbReference type="RefSeq" id="WP_012213956.1">
    <property type="nucleotide sequence ID" value="NC_010084.1"/>
</dbReference>
<dbReference type="InterPro" id="IPR050641">
    <property type="entry name" value="RIFMO-like"/>
</dbReference>
<feature type="domain" description="FAD-binding" evidence="3">
    <location>
        <begin position="8"/>
        <end position="370"/>
    </location>
</feature>
<keyword evidence="1" id="KW-0285">Flavoprotein</keyword>
<evidence type="ECO:0000259" key="3">
    <source>
        <dbReference type="Pfam" id="PF01494"/>
    </source>
</evidence>
<dbReference type="GO" id="GO:0071949">
    <property type="term" value="F:FAD binding"/>
    <property type="evidence" value="ECO:0007669"/>
    <property type="project" value="InterPro"/>
</dbReference>